<protein>
    <submittedName>
        <fullName evidence="1">RCG48520</fullName>
    </submittedName>
    <submittedName>
        <fullName evidence="2">RCG48522, isoform CRA_a</fullName>
    </submittedName>
</protein>
<reference evidence="2" key="2">
    <citation type="submission" date="2005-07" db="EMBL/GenBank/DDBJ databases">
        <authorList>
            <person name="Mural R.J."/>
            <person name="Li P.W."/>
            <person name="Adams M.D."/>
            <person name="Amanatides P.G."/>
            <person name="Baden-Tillson H."/>
            <person name="Barnstead M."/>
            <person name="Chin S.H."/>
            <person name="Dew I."/>
            <person name="Evans C.A."/>
            <person name="Ferriera S."/>
            <person name="Flanigan M."/>
            <person name="Fosler C."/>
            <person name="Glodek A."/>
            <person name="Gu Z."/>
            <person name="Holt R.A."/>
            <person name="Jennings D."/>
            <person name="Kraft C.L."/>
            <person name="Lu F."/>
            <person name="Nguyen T."/>
            <person name="Nusskern D.R."/>
            <person name="Pfannkoch C.M."/>
            <person name="Sitter C."/>
            <person name="Sutton G.G."/>
            <person name="Venter J.C."/>
            <person name="Wang Z."/>
            <person name="Woodage T."/>
            <person name="Zheng X.H."/>
            <person name="Zhong F."/>
        </authorList>
    </citation>
    <scope>NUCLEOTIDE SEQUENCE</scope>
    <source>
        <strain evidence="2">BN</strain>
        <strain evidence="3">BN, Sprague-Dawley</strain>
    </source>
</reference>
<dbReference type="AlphaFoldDB" id="A6HZA1"/>
<dbReference type="EMBL" id="CH473953">
    <property type="protein sequence ID" value="EDM12532.1"/>
    <property type="molecule type" value="Genomic_DNA"/>
</dbReference>
<accession>A6HZA1</accession>
<sequence>MLKQLACNVLLALGWRGEVGAKPFFKIFQVPLTKGTEGLM</sequence>
<proteinExistence type="predicted"/>
<reference evidence="3" key="3">
    <citation type="submission" date="2005-09" db="EMBL/GenBank/DDBJ databases">
        <authorList>
            <person name="Mural R.J."/>
            <person name="Li P.W."/>
            <person name="Adams M.D."/>
            <person name="Amanatides P.G."/>
            <person name="Baden-Tillson H."/>
            <person name="Barnstead M."/>
            <person name="Chin S.H."/>
            <person name="Dew I."/>
            <person name="Evans C.A."/>
            <person name="Ferriera S."/>
            <person name="Flanigan M."/>
            <person name="Fosler C."/>
            <person name="Glodek A."/>
            <person name="Gu Z."/>
            <person name="Holt R.A."/>
            <person name="Jennings D."/>
            <person name="Kraft C.L."/>
            <person name="Lu F."/>
            <person name="Nguyen T."/>
            <person name="Nusskern D.R."/>
            <person name="Pfannkoch C.M."/>
            <person name="Sitter C."/>
            <person name="Sutton G.G."/>
            <person name="Venter J.C."/>
            <person name="Wang Z."/>
            <person name="Woodage T."/>
            <person name="Zheng X.H."/>
            <person name="Zhong F."/>
        </authorList>
    </citation>
    <scope>NUCLEOTIDE SEQUENCE [LARGE SCALE GENOMIC DNA]</scope>
    <source>
        <strain evidence="1">BN</strain>
        <strain evidence="3">BN, Sprague-Dawley</strain>
    </source>
</reference>
<name>A6HZA1_RAT</name>
<evidence type="ECO:0000313" key="3">
    <source>
        <dbReference type="Proteomes" id="UP000234681"/>
    </source>
</evidence>
<reference evidence="2" key="1">
    <citation type="journal article" date="2005" name="Genome Res.">
        <title>Gene and alternative splicing annotation with AIR.</title>
        <authorList>
            <person name="Florea L."/>
            <person name="Di Francesco V."/>
            <person name="Miller J."/>
            <person name="Turner R."/>
            <person name="Yao A."/>
            <person name="Harris M."/>
            <person name="Walenz B."/>
            <person name="Mobarry C."/>
            <person name="Merkulov G.V."/>
            <person name="Charlab R."/>
            <person name="Dew I."/>
            <person name="Deng Z."/>
            <person name="Istrail S."/>
            <person name="Li P."/>
            <person name="Sutton G."/>
        </authorList>
    </citation>
    <scope>NUCLEOTIDE SEQUENCE</scope>
    <source>
        <strain evidence="2">BN</strain>
    </source>
</reference>
<evidence type="ECO:0000313" key="2">
    <source>
        <dbReference type="EMBL" id="EDM12532.1"/>
    </source>
</evidence>
<evidence type="ECO:0000313" key="1">
    <source>
        <dbReference type="EMBL" id="EDM12531.1"/>
    </source>
</evidence>
<dbReference type="Proteomes" id="UP000234681">
    <property type="component" value="Chromosome 1"/>
</dbReference>
<gene>
    <name evidence="1" type="ORF">rCG_48520</name>
    <name evidence="2" type="ORF">rCG_48522</name>
</gene>
<organism evidence="2 3">
    <name type="scientific">Rattus norvegicus</name>
    <name type="common">Rat</name>
    <dbReference type="NCBI Taxonomy" id="10116"/>
    <lineage>
        <taxon>Eukaryota</taxon>
        <taxon>Metazoa</taxon>
        <taxon>Chordata</taxon>
        <taxon>Craniata</taxon>
        <taxon>Vertebrata</taxon>
        <taxon>Euteleostomi</taxon>
        <taxon>Mammalia</taxon>
        <taxon>Eutheria</taxon>
        <taxon>Euarchontoglires</taxon>
        <taxon>Glires</taxon>
        <taxon>Rodentia</taxon>
        <taxon>Myomorpha</taxon>
        <taxon>Muroidea</taxon>
        <taxon>Muridae</taxon>
        <taxon>Murinae</taxon>
        <taxon>Rattus</taxon>
    </lineage>
</organism>
<dbReference type="EMBL" id="CH473953">
    <property type="protein sequence ID" value="EDM12531.1"/>
    <property type="molecule type" value="Genomic_DNA"/>
</dbReference>